<dbReference type="Proteomes" id="UP001321861">
    <property type="component" value="Chromosome"/>
</dbReference>
<dbReference type="Gene3D" id="3.80.10.10">
    <property type="entry name" value="Ribonuclease Inhibitor"/>
    <property type="match status" value="1"/>
</dbReference>
<proteinExistence type="predicted"/>
<dbReference type="InterPro" id="IPR005046">
    <property type="entry name" value="DUF285"/>
</dbReference>
<dbReference type="RefSeq" id="WP_317635477.1">
    <property type="nucleotide sequence ID" value="NZ_AP026802.1"/>
</dbReference>
<feature type="domain" description="Mub B2-like" evidence="2">
    <location>
        <begin position="281"/>
        <end position="369"/>
    </location>
</feature>
<keyword evidence="1" id="KW-0732">Signal</keyword>
<dbReference type="KEGG" id="xap:XA3_21340"/>
<reference evidence="3 4" key="1">
    <citation type="journal article" date="2023" name="Microbiol. Spectr.">
        <title>Symbiosis of Carpenter Bees with Uncharacterized Lactic Acid Bacteria Showing NAD Auxotrophy.</title>
        <authorList>
            <person name="Kawasaki S."/>
            <person name="Ozawa K."/>
            <person name="Mori T."/>
            <person name="Yamamoto A."/>
            <person name="Ito M."/>
            <person name="Ohkuma M."/>
            <person name="Sakamoto M."/>
            <person name="Matsutani M."/>
        </authorList>
    </citation>
    <scope>NUCLEOTIDE SEQUENCE [LARGE SCALE GENOMIC DNA]</scope>
    <source>
        <strain evidence="3 4">XA3</strain>
    </source>
</reference>
<dbReference type="Gene3D" id="2.60.40.4300">
    <property type="match status" value="2"/>
</dbReference>
<feature type="signal peptide" evidence="1">
    <location>
        <begin position="1"/>
        <end position="24"/>
    </location>
</feature>
<dbReference type="NCBIfam" id="TIGR02167">
    <property type="entry name" value="Liste_lipo_26"/>
    <property type="match status" value="2"/>
</dbReference>
<dbReference type="Pfam" id="PF03382">
    <property type="entry name" value="DUF285"/>
    <property type="match status" value="1"/>
</dbReference>
<evidence type="ECO:0000259" key="2">
    <source>
        <dbReference type="Pfam" id="PF17966"/>
    </source>
</evidence>
<feature type="domain" description="Mub B2-like" evidence="2">
    <location>
        <begin position="437"/>
        <end position="526"/>
    </location>
</feature>
<dbReference type="InterPro" id="IPR041495">
    <property type="entry name" value="Mub_B2"/>
</dbReference>
<dbReference type="AlphaFoldDB" id="A0AAU9DW34"/>
<dbReference type="EMBL" id="AP026802">
    <property type="protein sequence ID" value="BDR59693.1"/>
    <property type="molecule type" value="Genomic_DNA"/>
</dbReference>
<accession>A0AAU9DW34</accession>
<dbReference type="InterPro" id="IPR011889">
    <property type="entry name" value="Liste_lipo_26"/>
</dbReference>
<evidence type="ECO:0000313" key="3">
    <source>
        <dbReference type="EMBL" id="BDR59693.1"/>
    </source>
</evidence>
<gene>
    <name evidence="3" type="ORF">XA3_21340</name>
</gene>
<sequence length="528" mass="58642">MKKKSFIFISSSVLALSMGMMVTAQNVGAETATPASVSERGSQNGEIVKTGVSGTCKWDYIKNDDNNYTLQFHAGNLAEGKIVPEGINFWNCKNLKITFDPGVIAPENCSKMFSYVNVQNASVDFKNFDTSHVTDMSCMFSGSICFLNLDLSSFDTSHVTNMEDMFYKCGSLQSLNLSNFDMTHLQNNSTVFSATCSLNHLIVGPKVDLSKGAPSYGTIFEVPMIGTTVPGTDKVVTSRRWIATSGYKQGTKYTPDDLMSLKGRDQVTVYDWDTTPASANNYESKAVTRTINLHLPDGSVSTDRQTATIKRLINVNSDGTITYGPWSKAQWNQYRPQEIPGYEPDQAVIPALSVDAYCWDTTIDVYYDEVEQTVNINYVYGDTVVGTQKYTGYVGDVITPNYHAPRKYDIVSIPEESITIDGSGNQSVTVKVEPRITQSSESRTAVRTINIHQPNGASRNYQQVAVVKRTIYTNMVTGQKTYGEWGTARWDAFPLPNFVGYRPNQQVQTQEVDFVTQDDIVDVVYLKM</sequence>
<name>A0AAU9DW34_9LACO</name>
<protein>
    <recommendedName>
        <fullName evidence="2">Mub B2-like domain-containing protein</fullName>
    </recommendedName>
</protein>
<evidence type="ECO:0000256" key="1">
    <source>
        <dbReference type="SAM" id="SignalP"/>
    </source>
</evidence>
<feature type="chain" id="PRO_5043336427" description="Mub B2-like domain-containing protein" evidence="1">
    <location>
        <begin position="25"/>
        <end position="528"/>
    </location>
</feature>
<organism evidence="3 4">
    <name type="scientific">Xylocopilactobacillus apicola</name>
    <dbReference type="NCBI Taxonomy" id="2932184"/>
    <lineage>
        <taxon>Bacteria</taxon>
        <taxon>Bacillati</taxon>
        <taxon>Bacillota</taxon>
        <taxon>Bacilli</taxon>
        <taxon>Lactobacillales</taxon>
        <taxon>Lactobacillaceae</taxon>
        <taxon>Xylocopilactobacillus</taxon>
    </lineage>
</organism>
<dbReference type="Pfam" id="PF17966">
    <property type="entry name" value="Muc_B2"/>
    <property type="match status" value="2"/>
</dbReference>
<dbReference type="InterPro" id="IPR032675">
    <property type="entry name" value="LRR_dom_sf"/>
</dbReference>
<evidence type="ECO:0000313" key="4">
    <source>
        <dbReference type="Proteomes" id="UP001321861"/>
    </source>
</evidence>
<keyword evidence="4" id="KW-1185">Reference proteome</keyword>